<dbReference type="GO" id="GO:0003677">
    <property type="term" value="F:DNA binding"/>
    <property type="evidence" value="ECO:0007669"/>
    <property type="project" value="UniProtKB-KW"/>
</dbReference>
<gene>
    <name evidence="2" type="ORF">ACFWSS_33955</name>
</gene>
<comment type="caution">
    <text evidence="2">The sequence shown here is derived from an EMBL/GenBank/DDBJ whole genome shotgun (WGS) entry which is preliminary data.</text>
</comment>
<evidence type="ECO:0000256" key="1">
    <source>
        <dbReference type="SAM" id="MobiDB-lite"/>
    </source>
</evidence>
<keyword evidence="2" id="KW-0238">DNA-binding</keyword>
<protein>
    <submittedName>
        <fullName evidence="2">DNA-binding protein</fullName>
    </submittedName>
</protein>
<feature type="compositionally biased region" description="Basic and acidic residues" evidence="1">
    <location>
        <begin position="119"/>
        <end position="131"/>
    </location>
</feature>
<name>A0ABW6ESB0_9ACTN</name>
<feature type="region of interest" description="Disordered" evidence="1">
    <location>
        <begin position="82"/>
        <end position="131"/>
    </location>
</feature>
<keyword evidence="3" id="KW-1185">Reference proteome</keyword>
<dbReference type="Proteomes" id="UP001598251">
    <property type="component" value="Unassembled WGS sequence"/>
</dbReference>
<proteinExistence type="predicted"/>
<reference evidence="2 3" key="1">
    <citation type="submission" date="2024-09" db="EMBL/GenBank/DDBJ databases">
        <title>The Natural Products Discovery Center: Release of the First 8490 Sequenced Strains for Exploring Actinobacteria Biosynthetic Diversity.</title>
        <authorList>
            <person name="Kalkreuter E."/>
            <person name="Kautsar S.A."/>
            <person name="Yang D."/>
            <person name="Bader C.D."/>
            <person name="Teijaro C.N."/>
            <person name="Fluegel L."/>
            <person name="Davis C.M."/>
            <person name="Simpson J.R."/>
            <person name="Lauterbach L."/>
            <person name="Steele A.D."/>
            <person name="Gui C."/>
            <person name="Meng S."/>
            <person name="Li G."/>
            <person name="Viehrig K."/>
            <person name="Ye F."/>
            <person name="Su P."/>
            <person name="Kiefer A.F."/>
            <person name="Nichols A."/>
            <person name="Cepeda A.J."/>
            <person name="Yan W."/>
            <person name="Fan B."/>
            <person name="Jiang Y."/>
            <person name="Adhikari A."/>
            <person name="Zheng C.-J."/>
            <person name="Schuster L."/>
            <person name="Cowan T.M."/>
            <person name="Smanski M.J."/>
            <person name="Chevrette M.G."/>
            <person name="De Carvalho L.P.S."/>
            <person name="Shen B."/>
        </authorList>
    </citation>
    <scope>NUCLEOTIDE SEQUENCE [LARGE SCALE GENOMIC DNA]</scope>
    <source>
        <strain evidence="2 3">NPDC058546</strain>
    </source>
</reference>
<evidence type="ECO:0000313" key="2">
    <source>
        <dbReference type="EMBL" id="MFD4217882.1"/>
    </source>
</evidence>
<sequence length="160" mass="16918">MSPLPGSKRPLLYDAAQVDAHLSGEPVPALPTEPDPSDLLTDAEAGAIAGVTASTIRADATTGLIAPGRELYGRRWWTRAEADARAGRQTQYKGRTPGATDKTPRSRRPSPKADQIAAEVERAEAGHRGPIDADALAAQYGVSRRTVDRAIARAKDGPSQ</sequence>
<dbReference type="RefSeq" id="WP_382917953.1">
    <property type="nucleotide sequence ID" value="NZ_JBHXOF010000046.1"/>
</dbReference>
<evidence type="ECO:0000313" key="3">
    <source>
        <dbReference type="Proteomes" id="UP001598251"/>
    </source>
</evidence>
<organism evidence="2 3">
    <name type="scientific">Streptomyces sindenensis</name>
    <dbReference type="NCBI Taxonomy" id="67363"/>
    <lineage>
        <taxon>Bacteria</taxon>
        <taxon>Bacillati</taxon>
        <taxon>Actinomycetota</taxon>
        <taxon>Actinomycetes</taxon>
        <taxon>Kitasatosporales</taxon>
        <taxon>Streptomycetaceae</taxon>
        <taxon>Streptomyces</taxon>
    </lineage>
</organism>
<dbReference type="EMBL" id="JBHXOF010000046">
    <property type="protein sequence ID" value="MFD4217882.1"/>
    <property type="molecule type" value="Genomic_DNA"/>
</dbReference>
<accession>A0ABW6ESB0</accession>